<proteinExistence type="predicted"/>
<feature type="domain" description="YcaO" evidence="1">
    <location>
        <begin position="1"/>
        <end position="351"/>
    </location>
</feature>
<dbReference type="PANTHER" id="PTHR37809:SF1">
    <property type="entry name" value="RIBOSOMAL PROTEIN S12 METHYLTHIOTRANSFERASE ACCESSORY FACTOR YCAO"/>
    <property type="match status" value="1"/>
</dbReference>
<dbReference type="RefSeq" id="WP_061574144.1">
    <property type="nucleotide sequence ID" value="NZ_LQYI01000006.1"/>
</dbReference>
<protein>
    <recommendedName>
        <fullName evidence="1">YcaO domain-containing protein</fullName>
    </recommendedName>
</protein>
<reference evidence="2 3" key="1">
    <citation type="submission" date="2016-01" db="EMBL/GenBank/DDBJ databases">
        <title>Genome Sequences of Twelve Sporeforming Bacillus Species Isolated from Foods.</title>
        <authorList>
            <person name="Berendsen E.M."/>
            <person name="Wells-Bennik M.H."/>
            <person name="Krawcyk A.O."/>
            <person name="De Jong A."/>
            <person name="Holsappel S."/>
            <person name="Eijlander R.T."/>
            <person name="Kuipers O.P."/>
        </authorList>
    </citation>
    <scope>NUCLEOTIDE SEQUENCE [LARGE SCALE GENOMIC DNA]</scope>
    <source>
        <strain evidence="2 3">B4099</strain>
    </source>
</reference>
<organism evidence="2 3">
    <name type="scientific">Heyndrickxia coagulans</name>
    <name type="common">Weizmannia coagulans</name>
    <dbReference type="NCBI Taxonomy" id="1398"/>
    <lineage>
        <taxon>Bacteria</taxon>
        <taxon>Bacillati</taxon>
        <taxon>Bacillota</taxon>
        <taxon>Bacilli</taxon>
        <taxon>Bacillales</taxon>
        <taxon>Bacillaceae</taxon>
        <taxon>Heyndrickxia</taxon>
    </lineage>
</organism>
<name>A0A150KJF5_HEYCO</name>
<dbReference type="Gene3D" id="3.30.40.250">
    <property type="match status" value="1"/>
</dbReference>
<dbReference type="InterPro" id="IPR003776">
    <property type="entry name" value="YcaO-like_dom"/>
</dbReference>
<dbReference type="PATRIC" id="fig|1398.25.peg.3016"/>
<dbReference type="EMBL" id="LQYI01000006">
    <property type="protein sequence ID" value="KYC73560.1"/>
    <property type="molecule type" value="Genomic_DNA"/>
</dbReference>
<accession>A0A150KJF5</accession>
<dbReference type="AlphaFoldDB" id="A0A150KJF5"/>
<gene>
    <name evidence="2" type="ORF">B4099_0905</name>
</gene>
<evidence type="ECO:0000259" key="1">
    <source>
        <dbReference type="PROSITE" id="PS51664"/>
    </source>
</evidence>
<evidence type="ECO:0000313" key="3">
    <source>
        <dbReference type="Proteomes" id="UP000075304"/>
    </source>
</evidence>
<evidence type="ECO:0000313" key="2">
    <source>
        <dbReference type="EMBL" id="KYC73560.1"/>
    </source>
</evidence>
<dbReference type="Pfam" id="PF02624">
    <property type="entry name" value="YcaO"/>
    <property type="match status" value="1"/>
</dbReference>
<dbReference type="Gene3D" id="3.30.1330.230">
    <property type="match status" value="1"/>
</dbReference>
<comment type="caution">
    <text evidence="2">The sequence shown here is derived from an EMBL/GenBank/DDBJ whole genome shotgun (WGS) entry which is preliminary data.</text>
</comment>
<dbReference type="PANTHER" id="PTHR37809">
    <property type="entry name" value="RIBOSOMAL PROTEIN S12 METHYLTHIOTRANSFERASE ACCESSORY FACTOR YCAO"/>
    <property type="match status" value="1"/>
</dbReference>
<dbReference type="Proteomes" id="UP000075304">
    <property type="component" value="Unassembled WGS sequence"/>
</dbReference>
<dbReference type="Gene3D" id="3.30.160.660">
    <property type="match status" value="1"/>
</dbReference>
<dbReference type="PROSITE" id="PS51664">
    <property type="entry name" value="YCAO"/>
    <property type="match status" value="1"/>
</dbReference>
<sequence length="351" mass="40763">MIRDRSKAPYIRDSIKIDRSMFLNQGKQSYISSKFYKTVNGHNANFNLSSVIKSSIGEFIERHSLLTYPYKIGDMIPSFHLTSGKIINVPAEQIVFIKNSVFNDSCGVASHLNSKNAVEKAFFEFFERQSLIFNWLTKSRGKRIDLKKFDSEKISKLQWLLLKYVDEIHLFEISLHPLIKVVFGIGIGEFYKTLGISAKLNVTEAVESTMEEMYQTFGSAWSKSYVTRIDDNLQFDHFDMYLQNYYSLSPTILRDEYSYLIDESVEYDENTSSDLTLKEIINLVEYDLGIEIYGCFIPTFHNGFYTKIVKVFSLEGYPHMYPVEFNHAQTKISFNKTVKDFPNAFRPIPFP</sequence>